<name>A0A1Y5F8D4_9BACT</name>
<keyword evidence="2" id="KW-0732">Signal</keyword>
<dbReference type="Proteomes" id="UP000196531">
    <property type="component" value="Unassembled WGS sequence"/>
</dbReference>
<feature type="region of interest" description="Disordered" evidence="1">
    <location>
        <begin position="339"/>
        <end position="365"/>
    </location>
</feature>
<feature type="chain" id="PRO_5012848082" description="Lipoprotein" evidence="2">
    <location>
        <begin position="22"/>
        <end position="365"/>
    </location>
</feature>
<feature type="signal peptide" evidence="2">
    <location>
        <begin position="1"/>
        <end position="21"/>
    </location>
</feature>
<protein>
    <recommendedName>
        <fullName evidence="5">Lipoprotein</fullName>
    </recommendedName>
</protein>
<evidence type="ECO:0000256" key="2">
    <source>
        <dbReference type="SAM" id="SignalP"/>
    </source>
</evidence>
<evidence type="ECO:0008006" key="5">
    <source>
        <dbReference type="Google" id="ProtNLM"/>
    </source>
</evidence>
<evidence type="ECO:0000313" key="3">
    <source>
        <dbReference type="EMBL" id="OUR93658.1"/>
    </source>
</evidence>
<accession>A0A1Y5F8D4</accession>
<reference evidence="4" key="1">
    <citation type="journal article" date="2017" name="Proc. Natl. Acad. Sci. U.S.A.">
        <title>Simulation of Deepwater Horizon oil plume reveals substrate specialization within a complex community of hydrocarbon-degraders.</title>
        <authorList>
            <person name="Hu P."/>
            <person name="Dubinsky E.A."/>
            <person name="Probst A.J."/>
            <person name="Wang J."/>
            <person name="Sieber C.M.K."/>
            <person name="Tom L.M."/>
            <person name="Gardinali P."/>
            <person name="Banfield J.F."/>
            <person name="Atlas R.M."/>
            <person name="Andersen G.L."/>
        </authorList>
    </citation>
    <scope>NUCLEOTIDE SEQUENCE [LARGE SCALE GENOMIC DNA]</scope>
</reference>
<sequence>MNIRKLFLLSLVVTLSTQAWEVDDFSNRKEILGISPEDKAQNLYRLNDQSNRYFYSAIKEFNRKRSCVDDMKKNPPEIYSRVKRVLGGGMVEGALEDWVQNSKKMVKSKGDQALYGTPWSIDPSFNLNGHVVGIDKLGHFADQGFELFEAAYLNEGANLEKAFELSNTYEDYVFGISASGVKSYADMAAGYNGMQFYMNLLHGEGKYLTCNKSTGSYEILRDFDWADYVNDSWDEGINCSMYYRAKFPYDKTSYIRQEKELLEGDSLLSFMSDKASLSSAGVHFKNRMKQKGMSCPANFNQCKKMAKMECSTRLISPDCLIKASPVLVRCKEKKLGDFGVPSAKSGYSYSRSDSFGTGSSNSWSK</sequence>
<proteinExistence type="predicted"/>
<gene>
    <name evidence="3" type="ORF">A9Q84_19520</name>
</gene>
<dbReference type="AlphaFoldDB" id="A0A1Y5F8D4"/>
<comment type="caution">
    <text evidence="3">The sequence shown here is derived from an EMBL/GenBank/DDBJ whole genome shotgun (WGS) entry which is preliminary data.</text>
</comment>
<evidence type="ECO:0000313" key="4">
    <source>
        <dbReference type="Proteomes" id="UP000196531"/>
    </source>
</evidence>
<feature type="compositionally biased region" description="Polar residues" evidence="1">
    <location>
        <begin position="345"/>
        <end position="365"/>
    </location>
</feature>
<organism evidence="3 4">
    <name type="scientific">Halobacteriovorax marinus</name>
    <dbReference type="NCBI Taxonomy" id="97084"/>
    <lineage>
        <taxon>Bacteria</taxon>
        <taxon>Pseudomonadati</taxon>
        <taxon>Bdellovibrionota</taxon>
        <taxon>Bacteriovoracia</taxon>
        <taxon>Bacteriovoracales</taxon>
        <taxon>Halobacteriovoraceae</taxon>
        <taxon>Halobacteriovorax</taxon>
    </lineage>
</organism>
<dbReference type="EMBL" id="MAAO01000015">
    <property type="protein sequence ID" value="OUR93658.1"/>
    <property type="molecule type" value="Genomic_DNA"/>
</dbReference>
<evidence type="ECO:0000256" key="1">
    <source>
        <dbReference type="SAM" id="MobiDB-lite"/>
    </source>
</evidence>